<dbReference type="PATRIC" id="fig|1329909.3.peg.2759"/>
<protein>
    <recommendedName>
        <fullName evidence="1">AB hydrolase-1 domain-containing protein</fullName>
    </recommendedName>
</protein>
<dbReference type="InterPro" id="IPR029058">
    <property type="entry name" value="AB_hydrolase_fold"/>
</dbReference>
<feature type="domain" description="AB hydrolase-1" evidence="1">
    <location>
        <begin position="9"/>
        <end position="235"/>
    </location>
</feature>
<comment type="caution">
    <text evidence="2">The sequence shown here is derived from an EMBL/GenBank/DDBJ whole genome shotgun (WGS) entry which is preliminary data.</text>
</comment>
<dbReference type="RefSeq" id="WP_021238995.1">
    <property type="nucleotide sequence ID" value="NZ_ATHO01000130.1"/>
</dbReference>
<gene>
    <name evidence="2" type="ORF">L288_14380</name>
</gene>
<dbReference type="AlphaFoldDB" id="T0GUD2"/>
<name>T0GUD2_9SPHN</name>
<dbReference type="GO" id="GO:0080032">
    <property type="term" value="F:methyl jasmonate esterase activity"/>
    <property type="evidence" value="ECO:0007669"/>
    <property type="project" value="TreeGrafter"/>
</dbReference>
<dbReference type="InterPro" id="IPR045889">
    <property type="entry name" value="MES/HNL"/>
</dbReference>
<evidence type="ECO:0000313" key="2">
    <source>
        <dbReference type="EMBL" id="EQB04262.1"/>
    </source>
</evidence>
<evidence type="ECO:0000259" key="1">
    <source>
        <dbReference type="Pfam" id="PF12697"/>
    </source>
</evidence>
<reference evidence="2 3" key="1">
    <citation type="journal article" date="2013" name="Genome Announc.">
        <title>Draft Genome Sequence of Sphingobium quisquiliarum Strain P25T, a Novel Hexachlorocyclohexane (HCH)-Degrading Bacterium Isolated from an HCH Dumpsite.</title>
        <authorList>
            <person name="Kumar Singh A."/>
            <person name="Sangwan N."/>
            <person name="Sharma A."/>
            <person name="Gupta V."/>
            <person name="Khurana J.P."/>
            <person name="Lal R."/>
        </authorList>
    </citation>
    <scope>NUCLEOTIDE SEQUENCE [LARGE SCALE GENOMIC DNA]</scope>
    <source>
        <strain evidence="2 3">P25</strain>
    </source>
</reference>
<dbReference type="PANTHER" id="PTHR10992:SF1086">
    <property type="entry name" value="AB HYDROLASE-1 DOMAIN-CONTAINING PROTEIN"/>
    <property type="match status" value="1"/>
</dbReference>
<dbReference type="SUPFAM" id="SSF53474">
    <property type="entry name" value="alpha/beta-Hydrolases"/>
    <property type="match status" value="1"/>
</dbReference>
<dbReference type="Gene3D" id="3.40.50.1820">
    <property type="entry name" value="alpha/beta hydrolase"/>
    <property type="match status" value="1"/>
</dbReference>
<evidence type="ECO:0000313" key="3">
    <source>
        <dbReference type="Proteomes" id="UP000015525"/>
    </source>
</evidence>
<accession>T0GUD2</accession>
<dbReference type="EMBL" id="ATHO01000130">
    <property type="protein sequence ID" value="EQB04262.1"/>
    <property type="molecule type" value="Genomic_DNA"/>
</dbReference>
<organism evidence="2 3">
    <name type="scientific">Sphingobium quisquiliarum P25</name>
    <dbReference type="NCBI Taxonomy" id="1329909"/>
    <lineage>
        <taxon>Bacteria</taxon>
        <taxon>Pseudomonadati</taxon>
        <taxon>Pseudomonadota</taxon>
        <taxon>Alphaproteobacteria</taxon>
        <taxon>Sphingomonadales</taxon>
        <taxon>Sphingomonadaceae</taxon>
        <taxon>Sphingobium</taxon>
    </lineage>
</organism>
<dbReference type="InterPro" id="IPR000073">
    <property type="entry name" value="AB_hydrolase_1"/>
</dbReference>
<proteinExistence type="predicted"/>
<dbReference type="GO" id="GO:0080030">
    <property type="term" value="F:methyl indole-3-acetate esterase activity"/>
    <property type="evidence" value="ECO:0007669"/>
    <property type="project" value="TreeGrafter"/>
</dbReference>
<sequence>MSHANPPPFLLVHGAYHGGWCWRDVARRLRTSGFDVFTPTQTGLGERRHLLSAHLTMETFVQDIVNVILAEELEDVILVAHSYGSRVCNGVVDRMPERVRHLVHLDGGFAFDNQSRLEGMTPEMREARIAKAMQHDGGISVTGPSAAEFGIADPDLAAWVDRRMTPQPFGPERTALVLNNPLGNGVPATYIACMAPQLAAVAKSAAYAKGRDDWTYIEIDAGHDAMVTHPAQVADILENIVHNGARS</sequence>
<keyword evidence="3" id="KW-1185">Reference proteome</keyword>
<dbReference type="PANTHER" id="PTHR10992">
    <property type="entry name" value="METHYLESTERASE FAMILY MEMBER"/>
    <property type="match status" value="1"/>
</dbReference>
<dbReference type="Pfam" id="PF12697">
    <property type="entry name" value="Abhydrolase_6"/>
    <property type="match status" value="1"/>
</dbReference>
<dbReference type="Proteomes" id="UP000015525">
    <property type="component" value="Unassembled WGS sequence"/>
</dbReference>